<evidence type="ECO:0000256" key="5">
    <source>
        <dbReference type="ARBA" id="ARBA00023235"/>
    </source>
</evidence>
<evidence type="ECO:0000256" key="4">
    <source>
        <dbReference type="ARBA" id="ARBA00014959"/>
    </source>
</evidence>
<dbReference type="AlphaFoldDB" id="A0A8S2STP1"/>
<evidence type="ECO:0000256" key="2">
    <source>
        <dbReference type="ARBA" id="ARBA00008558"/>
    </source>
</evidence>
<dbReference type="GO" id="GO:0050121">
    <property type="term" value="F:N-acylglucosamine 2-epimerase activity"/>
    <property type="evidence" value="ECO:0007669"/>
    <property type="project" value="UniProtKB-EC"/>
</dbReference>
<proteinExistence type="inferred from homology"/>
<dbReference type="SUPFAM" id="SSF48208">
    <property type="entry name" value="Six-hairpin glycosidases"/>
    <property type="match status" value="1"/>
</dbReference>
<organism evidence="11 12">
    <name type="scientific">Rotaria magnacalcarata</name>
    <dbReference type="NCBI Taxonomy" id="392030"/>
    <lineage>
        <taxon>Eukaryota</taxon>
        <taxon>Metazoa</taxon>
        <taxon>Spiralia</taxon>
        <taxon>Gnathifera</taxon>
        <taxon>Rotifera</taxon>
        <taxon>Eurotatoria</taxon>
        <taxon>Bdelloidea</taxon>
        <taxon>Philodinida</taxon>
        <taxon>Philodinidae</taxon>
        <taxon>Rotaria</taxon>
    </lineage>
</organism>
<evidence type="ECO:0000313" key="12">
    <source>
        <dbReference type="Proteomes" id="UP000681720"/>
    </source>
</evidence>
<accession>A0A8S2STP1</accession>
<evidence type="ECO:0000256" key="9">
    <source>
        <dbReference type="ARBA" id="ARBA00034243"/>
    </source>
</evidence>
<dbReference type="InterPro" id="IPR008928">
    <property type="entry name" value="6-hairpin_glycosidase_sf"/>
</dbReference>
<name>A0A8S2STP1_9BILA</name>
<evidence type="ECO:0000256" key="10">
    <source>
        <dbReference type="ARBA" id="ARBA00046544"/>
    </source>
</evidence>
<dbReference type="Proteomes" id="UP000681720">
    <property type="component" value="Unassembled WGS sequence"/>
</dbReference>
<evidence type="ECO:0000256" key="8">
    <source>
        <dbReference type="ARBA" id="ARBA00033215"/>
    </source>
</evidence>
<comment type="caution">
    <text evidence="11">The sequence shown here is derived from an EMBL/GenBank/DDBJ whole genome shotgun (WGS) entry which is preliminary data.</text>
</comment>
<dbReference type="PANTHER" id="PTHR15108">
    <property type="entry name" value="N-ACYLGLUCOSAMINE-2-EPIMERASE"/>
    <property type="match status" value="1"/>
</dbReference>
<comment type="similarity">
    <text evidence="2">Belongs to the N-acylglucosamine 2-epimerase family.</text>
</comment>
<evidence type="ECO:0000313" key="11">
    <source>
        <dbReference type="EMBL" id="CAF4252024.1"/>
    </source>
</evidence>
<comment type="pathway">
    <text evidence="1">Amino-sugar metabolism; N-acetylneuraminate degradation.</text>
</comment>
<sequence>MHAFEAMLAAYEATNADIYLERAKTLAKVMTESSEELHYQIWEHYHLDWTPDFEYNKDVRTNNFRPWGVQTGHQTQWAKLLLILDRHDPQPWHLERAIRLFDRAMKCGWDE</sequence>
<comment type="subunit">
    <text evidence="10">Homodimer. Forms a heterodimer with renin and inhibits its activity.</text>
</comment>
<evidence type="ECO:0000256" key="7">
    <source>
        <dbReference type="ARBA" id="ARBA00031909"/>
    </source>
</evidence>
<dbReference type="Gene3D" id="1.50.10.10">
    <property type="match status" value="1"/>
</dbReference>
<dbReference type="Pfam" id="PF07221">
    <property type="entry name" value="GlcNAc_2-epim"/>
    <property type="match status" value="1"/>
</dbReference>
<dbReference type="GO" id="GO:0005975">
    <property type="term" value="P:carbohydrate metabolic process"/>
    <property type="evidence" value="ECO:0007669"/>
    <property type="project" value="InterPro"/>
</dbReference>
<dbReference type="InterPro" id="IPR010819">
    <property type="entry name" value="AGE/CE"/>
</dbReference>
<feature type="non-terminal residue" evidence="11">
    <location>
        <position position="111"/>
    </location>
</feature>
<evidence type="ECO:0000256" key="6">
    <source>
        <dbReference type="ARBA" id="ARBA00031608"/>
    </source>
</evidence>
<dbReference type="InterPro" id="IPR012341">
    <property type="entry name" value="6hp_glycosidase-like_sf"/>
</dbReference>
<comment type="catalytic activity">
    <reaction evidence="9">
        <text>an N-acyl-D-glucosamine = an N-acyl-D-mannosamine</text>
        <dbReference type="Rhea" id="RHEA:19033"/>
        <dbReference type="ChEBI" id="CHEBI:16062"/>
        <dbReference type="ChEBI" id="CHEBI:17274"/>
        <dbReference type="EC" id="5.1.3.8"/>
    </reaction>
    <physiologicalReaction direction="left-to-right" evidence="9">
        <dbReference type="Rhea" id="RHEA:19034"/>
    </physiologicalReaction>
    <physiologicalReaction direction="right-to-left" evidence="9">
        <dbReference type="Rhea" id="RHEA:19035"/>
    </physiologicalReaction>
</comment>
<evidence type="ECO:0000256" key="1">
    <source>
        <dbReference type="ARBA" id="ARBA00004878"/>
    </source>
</evidence>
<dbReference type="EMBL" id="CAJOBJ010027320">
    <property type="protein sequence ID" value="CAF4252024.1"/>
    <property type="molecule type" value="Genomic_DNA"/>
</dbReference>
<dbReference type="EC" id="5.1.3.8" evidence="3"/>
<protein>
    <recommendedName>
        <fullName evidence="4">N-acylglucosamine 2-epimerase</fullName>
        <ecNumber evidence="3">5.1.3.8</ecNumber>
    </recommendedName>
    <alternativeName>
        <fullName evidence="8">GlcNAc 2-epimerase</fullName>
    </alternativeName>
    <alternativeName>
        <fullName evidence="6">N-acetyl-D-glucosamine 2-epimerase</fullName>
    </alternativeName>
    <alternativeName>
        <fullName evidence="7">Renin-binding protein</fullName>
    </alternativeName>
</protein>
<gene>
    <name evidence="11" type="ORF">GIL414_LOCUS23740</name>
</gene>
<keyword evidence="5" id="KW-0413">Isomerase</keyword>
<reference evidence="11" key="1">
    <citation type="submission" date="2021-02" db="EMBL/GenBank/DDBJ databases">
        <authorList>
            <person name="Nowell W R."/>
        </authorList>
    </citation>
    <scope>NUCLEOTIDE SEQUENCE</scope>
</reference>
<evidence type="ECO:0000256" key="3">
    <source>
        <dbReference type="ARBA" id="ARBA00013176"/>
    </source>
</evidence>